<accession>A0A1B1S8S9</accession>
<proteinExistence type="predicted"/>
<feature type="domain" description="4Fe-4S ferredoxin-type" evidence="4">
    <location>
        <begin position="3"/>
        <end position="33"/>
    </location>
</feature>
<dbReference type="SUPFAM" id="SSF54862">
    <property type="entry name" value="4Fe-4S ferredoxins"/>
    <property type="match status" value="1"/>
</dbReference>
<dbReference type="PROSITE" id="PS51379">
    <property type="entry name" value="4FE4S_FER_2"/>
    <property type="match status" value="2"/>
</dbReference>
<dbReference type="Gene3D" id="3.30.70.20">
    <property type="match status" value="1"/>
</dbReference>
<evidence type="ECO:0000256" key="1">
    <source>
        <dbReference type="ARBA" id="ARBA00022723"/>
    </source>
</evidence>
<dbReference type="Pfam" id="PF12838">
    <property type="entry name" value="Fer4_7"/>
    <property type="match status" value="1"/>
</dbReference>
<dbReference type="PANTHER" id="PTHR43193">
    <property type="match status" value="1"/>
</dbReference>
<dbReference type="InterPro" id="IPR017900">
    <property type="entry name" value="4Fe4S_Fe_S_CS"/>
</dbReference>
<dbReference type="Proteomes" id="UP000186351">
    <property type="component" value="Chromosome"/>
</dbReference>
<dbReference type="Pfam" id="PF04432">
    <property type="entry name" value="FrhB_FdhB_C"/>
    <property type="match status" value="1"/>
</dbReference>
<keyword evidence="6" id="KW-1185">Reference proteome</keyword>
<keyword evidence="1" id="KW-0479">Metal-binding</keyword>
<evidence type="ECO:0000313" key="6">
    <source>
        <dbReference type="Proteomes" id="UP000186351"/>
    </source>
</evidence>
<dbReference type="GO" id="GO:0046872">
    <property type="term" value="F:metal ion binding"/>
    <property type="evidence" value="ECO:0007669"/>
    <property type="project" value="UniProtKB-KW"/>
</dbReference>
<dbReference type="STRING" id="1796646.A4V02_05360"/>
<dbReference type="KEGG" id="pary:A4V02_05360"/>
<keyword evidence="3" id="KW-0411">Iron-sulfur</keyword>
<dbReference type="InterPro" id="IPR052977">
    <property type="entry name" value="Polyferredoxin-like_ET"/>
</dbReference>
<feature type="domain" description="4Fe-4S ferredoxin-type" evidence="4">
    <location>
        <begin position="38"/>
        <end position="67"/>
    </location>
</feature>
<evidence type="ECO:0000256" key="2">
    <source>
        <dbReference type="ARBA" id="ARBA00023004"/>
    </source>
</evidence>
<evidence type="ECO:0000313" key="5">
    <source>
        <dbReference type="EMBL" id="ANU63203.2"/>
    </source>
</evidence>
<accession>A0A1Z2XJW2</accession>
<dbReference type="OrthoDB" id="9813230at2"/>
<gene>
    <name evidence="5" type="ORF">A4V02_05360</name>
</gene>
<dbReference type="PROSITE" id="PS00198">
    <property type="entry name" value="4FE4S_FER_1"/>
    <property type="match status" value="2"/>
</dbReference>
<dbReference type="AlphaFoldDB" id="A0A1B1S8S9"/>
<dbReference type="InterPro" id="IPR007525">
    <property type="entry name" value="FrhB_FdhB_C"/>
</dbReference>
<sequence length="384" mass="43562">MTDNIQLCTTEKCTGCKACGDICPIKCITFKEDSEGFYTPDINRDVCIKCGRCMKTCPVITPPTDTNTHNPKTYHAYSLNQQTVKSSSSGGIFVELAKSIISQGGIVCGVTQIKGSLKSVNIAIDKFDDIQLLQGSKYVQSDASNIYSTAIKALTNGQKVLFSGTPCQIAGMKNAVGKNKENLFLVEVICHGVPSYRFFKRYLNQVSNLSPSYFEFKNNAIWDYDTIMYDNRNRKHILIAKKDFYMKTFLNEEIFQNACYSCPFAKLPRQADITLGDYWGIENYEPHNSINKSGNSVILINNEKGMSLLNAIESACYISEVELKNVVKRNHNIYEPSKYKPQRATIYSDMDRLSLSDMAKKYNHRFTIRNYLGFLKRRIKEIFI</sequence>
<protein>
    <recommendedName>
        <fullName evidence="4">4Fe-4S ferredoxin-type domain-containing protein</fullName>
    </recommendedName>
</protein>
<dbReference type="PANTHER" id="PTHR43193:SF2">
    <property type="entry name" value="POLYFERREDOXIN PROTEIN FWDF"/>
    <property type="match status" value="1"/>
</dbReference>
<reference evidence="6" key="1">
    <citation type="submission" date="2016-04" db="EMBL/GenBank/DDBJ databases">
        <title>Complete Genome Sequences of Twelve Strains of a Stable Defined Moderately Diverse Mouse Microbiota 2 (sDMDMm2).</title>
        <authorList>
            <person name="Uchimura Y."/>
            <person name="Wyss M."/>
            <person name="Brugiroux S."/>
            <person name="Limenitakis J.P."/>
            <person name="Stecher B."/>
            <person name="McCoy K.D."/>
            <person name="Macpherson A.J."/>
        </authorList>
    </citation>
    <scope>NUCLEOTIDE SEQUENCE [LARGE SCALE GENOMIC DNA]</scope>
    <source>
        <strain evidence="6">YL27</strain>
    </source>
</reference>
<dbReference type="EMBL" id="CP015402">
    <property type="protein sequence ID" value="ANU63203.2"/>
    <property type="molecule type" value="Genomic_DNA"/>
</dbReference>
<evidence type="ECO:0000256" key="3">
    <source>
        <dbReference type="ARBA" id="ARBA00023014"/>
    </source>
</evidence>
<dbReference type="GO" id="GO:0051536">
    <property type="term" value="F:iron-sulfur cluster binding"/>
    <property type="evidence" value="ECO:0007669"/>
    <property type="project" value="UniProtKB-KW"/>
</dbReference>
<organism evidence="5 6">
    <name type="scientific">Muribaculum intestinale</name>
    <dbReference type="NCBI Taxonomy" id="1796646"/>
    <lineage>
        <taxon>Bacteria</taxon>
        <taxon>Pseudomonadati</taxon>
        <taxon>Bacteroidota</taxon>
        <taxon>Bacteroidia</taxon>
        <taxon>Bacteroidales</taxon>
        <taxon>Muribaculaceae</taxon>
        <taxon>Muribaculum</taxon>
    </lineage>
</organism>
<dbReference type="RefSeq" id="WP_084273993.1">
    <property type="nucleotide sequence ID" value="NZ_CAJTAP010000040.1"/>
</dbReference>
<name>A0A1B1S8S9_9BACT</name>
<dbReference type="InterPro" id="IPR017896">
    <property type="entry name" value="4Fe4S_Fe-S-bd"/>
</dbReference>
<keyword evidence="2" id="KW-0408">Iron</keyword>
<evidence type="ECO:0000259" key="4">
    <source>
        <dbReference type="PROSITE" id="PS51379"/>
    </source>
</evidence>